<dbReference type="AlphaFoldDB" id="B8LNY4"/>
<organism evidence="2">
    <name type="scientific">Picea sitchensis</name>
    <name type="common">Sitka spruce</name>
    <name type="synonym">Pinus sitchensis</name>
    <dbReference type="NCBI Taxonomy" id="3332"/>
    <lineage>
        <taxon>Eukaryota</taxon>
        <taxon>Viridiplantae</taxon>
        <taxon>Streptophyta</taxon>
        <taxon>Embryophyta</taxon>
        <taxon>Tracheophyta</taxon>
        <taxon>Spermatophyta</taxon>
        <taxon>Pinopsida</taxon>
        <taxon>Pinidae</taxon>
        <taxon>Conifers I</taxon>
        <taxon>Pinales</taxon>
        <taxon>Pinaceae</taxon>
        <taxon>Picea</taxon>
    </lineage>
</organism>
<sequence>MVDSYRHNKSFIAQIIEEQGVQKQAILEKLDFLEDKYEALVKTIWGMEVMEQDYK</sequence>
<evidence type="ECO:0000313" key="2">
    <source>
        <dbReference type="EMBL" id="ABR17364.1"/>
    </source>
</evidence>
<evidence type="ECO:0000256" key="1">
    <source>
        <dbReference type="SAM" id="Coils"/>
    </source>
</evidence>
<name>B8LNY4_PICSI</name>
<feature type="coiled-coil region" evidence="1">
    <location>
        <begin position="16"/>
        <end position="43"/>
    </location>
</feature>
<accession>B8LNY4</accession>
<keyword evidence="1" id="KW-0175">Coiled coil</keyword>
<dbReference type="EMBL" id="EF677544">
    <property type="protein sequence ID" value="ABR17364.1"/>
    <property type="molecule type" value="mRNA"/>
</dbReference>
<proteinExistence type="evidence at transcript level"/>
<protein>
    <submittedName>
        <fullName evidence="2">Uncharacterized protein</fullName>
    </submittedName>
</protein>
<reference evidence="2" key="1">
    <citation type="submission" date="2007-06" db="EMBL/GenBank/DDBJ databases">
        <title>Full length cDNA sequences from Sitka Spruce (Picea sitchensis).</title>
        <authorList>
            <person name="Ralph S.G."/>
            <person name="Chun H.E."/>
            <person name="Liao N."/>
            <person name="Ali J."/>
            <person name="Reid K."/>
            <person name="Kolosova N."/>
            <person name="Cooper N."/>
            <person name="Cullis C."/>
            <person name="Jancsik S."/>
            <person name="Moore R."/>
            <person name="Mayo M."/>
            <person name="Wagner S."/>
            <person name="Holt R.A."/>
            <person name="Jones S.J.M."/>
            <person name="Marra M.A."/>
            <person name="Ritland C.E."/>
            <person name="Ritland K."/>
            <person name="Bohlmann J."/>
        </authorList>
    </citation>
    <scope>NUCLEOTIDE SEQUENCE</scope>
    <source>
        <tissue evidence="2">Green portion of the leader tissue</tissue>
    </source>
</reference>